<evidence type="ECO:0000313" key="8">
    <source>
        <dbReference type="EMBL" id="AIH07653.1"/>
    </source>
</evidence>
<evidence type="ECO:0000256" key="3">
    <source>
        <dbReference type="ARBA" id="ARBA00023237"/>
    </source>
</evidence>
<dbReference type="GO" id="GO:0009279">
    <property type="term" value="C:cell outer membrane"/>
    <property type="evidence" value="ECO:0007669"/>
    <property type="project" value="UniProtKB-SubCell"/>
</dbReference>
<name>A0A0D3MFD3_9GAMM</name>
<keyword evidence="8" id="KW-0675">Receptor</keyword>
<dbReference type="Pfam" id="PF00593">
    <property type="entry name" value="TonB_dep_Rec_b-barrel"/>
    <property type="match status" value="1"/>
</dbReference>
<evidence type="ECO:0000256" key="5">
    <source>
        <dbReference type="SAM" id="SignalP"/>
    </source>
</evidence>
<dbReference type="PANTHER" id="PTHR40980">
    <property type="entry name" value="PLUG DOMAIN-CONTAINING PROTEIN"/>
    <property type="match status" value="1"/>
</dbReference>
<sequence>MNSKIFTLSKAGLLSLCVSASLAQAQDEDAVLEEVYITGYRGALLNATEAKRDSVGFSDEVFSDDMGKMPSQNLAESLSRIPGVKINREVTGEGQQISVRGLGAEFTKVVLNGNSMAVASTGDMNANNNGRQVDLNMFPTELFKSLSVNKTATAGQIEGGVSGYVDMRTARASDFGDGHSVRFSLESKYKDTTEEFSPKAVLSYSFSDEKFGVLATVVAQNNAHGIDGYETTGNVAQQTCLIAEDGNGCRDESGAGIRHGDVATADYVAANPGVAIGSVIDVNQVSGLSDQEIAGMGLPYIGRLATTSGEKDSVSALLSFEYLPNEDMSFALDIISADAKNDYVRDELMHIYRRNYIHAPVLSNIQLDDKNRIESGTFYGSAPWVGSRDYNEDLSFVSVMPSFEWHINDILKMDASLSKTDSELVRDNPYGLVFTAPGTLTINDDDVVPTVNHSALDDYSAYSVNDDEDKFRYGHTERETDTMGIHVDFELGEDAEANGFRFGFSSEEINANRETFEPSFDIALDTDGDDSVSMNEYLAANGLPDMVANMGDYIRTVDFGSNIDGWNGLTSFGATDWSAVKGAINYNSIETELLTRTVIEEKVTAYYLEANTTTEVAGRELKTNSGIRMVNTDQYVATMSGETKEDYKRILPSFSAVYDVVNNVKVRASASRSLTRANPADMFPNSEWDGSGIDKIKAGNPTLSPFESTNFDIGGEWYFSDMGYVGLTYYTKDITGFTIADTLQDNLNNLGNWGIELDNLLPTQVAQAAICNPNCMVSVETKVNTRGVSTLTGYELVWVQPLDFVLEGLGFNASANSITDESPEGAEITGISDSYNVTAYYENEGFQTRLTYYNQEGAYAFNSWGQDVTGRDRAQVDFSASYDLPVLEDYGLTLTFDAYNITNEAISSTIDNDERQTFNAYFPGATYTFGIRGSF</sequence>
<feature type="domain" description="TonB-dependent receptor plug" evidence="7">
    <location>
        <begin position="53"/>
        <end position="154"/>
    </location>
</feature>
<dbReference type="Gene3D" id="2.40.170.20">
    <property type="entry name" value="TonB-dependent receptor, beta-barrel domain"/>
    <property type="match status" value="1"/>
</dbReference>
<dbReference type="NCBIfam" id="TIGR01782">
    <property type="entry name" value="TonB-Xanth-Caul"/>
    <property type="match status" value="1"/>
</dbReference>
<keyword evidence="4" id="KW-0798">TonB box</keyword>
<dbReference type="EMBL" id="KJ943302">
    <property type="protein sequence ID" value="AIH07653.1"/>
    <property type="molecule type" value="Genomic_DNA"/>
</dbReference>
<feature type="signal peptide" evidence="5">
    <location>
        <begin position="1"/>
        <end position="25"/>
    </location>
</feature>
<dbReference type="InterPro" id="IPR012910">
    <property type="entry name" value="Plug_dom"/>
</dbReference>
<evidence type="ECO:0000259" key="7">
    <source>
        <dbReference type="Pfam" id="PF07715"/>
    </source>
</evidence>
<evidence type="ECO:0000256" key="2">
    <source>
        <dbReference type="ARBA" id="ARBA00023136"/>
    </source>
</evidence>
<dbReference type="SUPFAM" id="SSF56935">
    <property type="entry name" value="Porins"/>
    <property type="match status" value="1"/>
</dbReference>
<keyword evidence="2 4" id="KW-0472">Membrane</keyword>
<feature type="chain" id="PRO_5002265223" evidence="5">
    <location>
        <begin position="26"/>
        <end position="935"/>
    </location>
</feature>
<reference evidence="8" key="1">
    <citation type="journal article" date="2014" name="Proc. Natl. Acad. Sci. U.S.A.">
        <title>Gill bacteria enable a novel digestive strategy in a wood-feeding mollusk.</title>
        <authorList>
            <person name="O'Connor R.M."/>
            <person name="Fung J.M."/>
            <person name="Sharp K.H."/>
            <person name="Benner J.S."/>
            <person name="McClung C."/>
            <person name="Cushing S."/>
            <person name="Lamkin E.R."/>
            <person name="Fomenkov A.I."/>
            <person name="Henrissat B."/>
            <person name="Londer Y.Y."/>
            <person name="Scholz M.B."/>
            <person name="Posfai J."/>
            <person name="Malfatti S."/>
            <person name="Tringe S.G."/>
            <person name="Woyke T."/>
            <person name="Malmstrom R.R."/>
            <person name="Coleman-Derr D."/>
            <person name="Altamia M.A."/>
            <person name="Dedrick S."/>
            <person name="Kaluziak S.T."/>
            <person name="Haygood M.G."/>
            <person name="Distel D.L."/>
        </authorList>
    </citation>
    <scope>NUCLEOTIDE SEQUENCE</scope>
    <source>
        <strain evidence="8">Bs08</strain>
    </source>
</reference>
<evidence type="ECO:0000256" key="4">
    <source>
        <dbReference type="RuleBase" id="RU003357"/>
    </source>
</evidence>
<proteinExistence type="inferred from homology"/>
<evidence type="ECO:0000256" key="1">
    <source>
        <dbReference type="ARBA" id="ARBA00004442"/>
    </source>
</evidence>
<dbReference type="InterPro" id="IPR037066">
    <property type="entry name" value="Plug_dom_sf"/>
</dbReference>
<dbReference type="InterPro" id="IPR036942">
    <property type="entry name" value="Beta-barrel_TonB_sf"/>
</dbReference>
<comment type="subcellular location">
    <subcellularLocation>
        <location evidence="1 4">Cell outer membrane</location>
    </subcellularLocation>
</comment>
<dbReference type="Gene3D" id="2.170.130.10">
    <property type="entry name" value="TonB-dependent receptor, plug domain"/>
    <property type="match status" value="1"/>
</dbReference>
<evidence type="ECO:0000259" key="6">
    <source>
        <dbReference type="Pfam" id="PF00593"/>
    </source>
</evidence>
<protein>
    <submittedName>
        <fullName evidence="8">TonB-dependent receptor</fullName>
    </submittedName>
</protein>
<comment type="similarity">
    <text evidence="4">Belongs to the TonB-dependent receptor family.</text>
</comment>
<dbReference type="InterPro" id="IPR000531">
    <property type="entry name" value="Beta-barrel_TonB"/>
</dbReference>
<dbReference type="PANTHER" id="PTHR40980:SF3">
    <property type="entry name" value="TONB-DEPENDENT RECEPTOR-LIKE BETA-BARREL DOMAIN-CONTAINING PROTEIN"/>
    <property type="match status" value="1"/>
</dbReference>
<keyword evidence="3" id="KW-0998">Cell outer membrane</keyword>
<dbReference type="InterPro" id="IPR010104">
    <property type="entry name" value="TonB_rcpt_bac"/>
</dbReference>
<dbReference type="Pfam" id="PF07715">
    <property type="entry name" value="Plug"/>
    <property type="match status" value="1"/>
</dbReference>
<keyword evidence="5" id="KW-0732">Signal</keyword>
<accession>A0A0D3MFD3</accession>
<organism evidence="8">
    <name type="scientific">Cellvibrionaceae bacterium Bs08</name>
    <dbReference type="NCBI Taxonomy" id="1500539"/>
    <lineage>
        <taxon>Bacteria</taxon>
        <taxon>Pseudomonadati</taxon>
        <taxon>Pseudomonadota</taxon>
        <taxon>Gammaproteobacteria</taxon>
        <taxon>Cellvibrionales</taxon>
        <taxon>Cellvibrionaceae</taxon>
    </lineage>
</organism>
<feature type="domain" description="TonB-dependent receptor-like beta-barrel" evidence="6">
    <location>
        <begin position="452"/>
        <end position="901"/>
    </location>
</feature>
<dbReference type="AlphaFoldDB" id="A0A0D3MFD3"/>